<sequence length="220" mass="24144">MSIRQINASYVTDEDRVMLRLTTLTHEEYRLWLTRAVVGGLMQQTEALAVKKLTRNHKVQQAQAVAQLQQQALQQNASYTQFEGASRLPLGADPVLVKAVQTGLQDDVPLLLLQLAKGQNLSLRLSDDLLGKIQLLMHKMNDAARWALRVLPTAGLATQPAMDDEGRATKDRLLSRGAAIENPDIKPAPGQAASAQALPDPDPLDELTPGDSLPRRKLLH</sequence>
<feature type="region of interest" description="Disordered" evidence="1">
    <location>
        <begin position="177"/>
        <end position="220"/>
    </location>
</feature>
<dbReference type="RefSeq" id="WP_053169739.1">
    <property type="nucleotide sequence ID" value="NZ_LFYT02000039.1"/>
</dbReference>
<proteinExistence type="predicted"/>
<evidence type="ECO:0000313" key="2">
    <source>
        <dbReference type="EMBL" id="PVE41130.1"/>
    </source>
</evidence>
<accession>A0A2T7U8Y5</accession>
<comment type="caution">
    <text evidence="2">The sequence shown here is derived from an EMBL/GenBank/DDBJ whole genome shotgun (WGS) entry which is preliminary data.</text>
</comment>
<dbReference type="Proteomes" id="UP000037507">
    <property type="component" value="Unassembled WGS sequence"/>
</dbReference>
<organism evidence="2 3">
    <name type="scientific">Limnohabitans planktonicus II-D5</name>
    <dbReference type="NCBI Taxonomy" id="1293045"/>
    <lineage>
        <taxon>Bacteria</taxon>
        <taxon>Pseudomonadati</taxon>
        <taxon>Pseudomonadota</taxon>
        <taxon>Betaproteobacteria</taxon>
        <taxon>Burkholderiales</taxon>
        <taxon>Comamonadaceae</taxon>
        <taxon>Limnohabitans</taxon>
    </lineage>
</organism>
<keyword evidence="3" id="KW-1185">Reference proteome</keyword>
<reference evidence="2" key="1">
    <citation type="submission" date="2017-04" db="EMBL/GenBank/DDBJ databases">
        <title>Unexpected and diverse lifestyles within the genus Limnohabitans.</title>
        <authorList>
            <person name="Kasalicky V."/>
            <person name="Mehrshad M."/>
            <person name="Andrei S.-A."/>
            <person name="Salcher M."/>
            <person name="Kratochvilova H."/>
            <person name="Simek K."/>
            <person name="Ghai R."/>
        </authorList>
    </citation>
    <scope>NUCLEOTIDE SEQUENCE [LARGE SCALE GENOMIC DNA]</scope>
    <source>
        <strain evidence="2">II-D5</strain>
    </source>
</reference>
<dbReference type="AlphaFoldDB" id="A0A2T7U8Y5"/>
<dbReference type="OrthoDB" id="9795237at2"/>
<name>A0A2T7U8Y5_9BURK</name>
<gene>
    <name evidence="2" type="ORF">H663_018935</name>
</gene>
<dbReference type="EMBL" id="LFYT02000039">
    <property type="protein sequence ID" value="PVE41130.1"/>
    <property type="molecule type" value="Genomic_DNA"/>
</dbReference>
<protein>
    <submittedName>
        <fullName evidence="2">Uncharacterized protein</fullName>
    </submittedName>
</protein>
<evidence type="ECO:0000256" key="1">
    <source>
        <dbReference type="SAM" id="MobiDB-lite"/>
    </source>
</evidence>
<evidence type="ECO:0000313" key="3">
    <source>
        <dbReference type="Proteomes" id="UP000037507"/>
    </source>
</evidence>
<dbReference type="STRING" id="1293045.H663_03055"/>